<feature type="compositionally biased region" description="Polar residues" evidence="1">
    <location>
        <begin position="14"/>
        <end position="26"/>
    </location>
</feature>
<feature type="compositionally biased region" description="Acidic residues" evidence="1">
    <location>
        <begin position="1"/>
        <end position="10"/>
    </location>
</feature>
<evidence type="ECO:0000313" key="2">
    <source>
        <dbReference type="EMBL" id="KAK2958748.1"/>
    </source>
</evidence>
<dbReference type="EMBL" id="JARBJD010000035">
    <property type="protein sequence ID" value="KAK2958748.1"/>
    <property type="molecule type" value="Genomic_DNA"/>
</dbReference>
<dbReference type="Pfam" id="PF15370">
    <property type="entry name" value="NOPCHAP1"/>
    <property type="match status" value="1"/>
</dbReference>
<name>A0ABQ9Y4W9_9EUKA</name>
<evidence type="ECO:0000313" key="3">
    <source>
        <dbReference type="Proteomes" id="UP001281761"/>
    </source>
</evidence>
<evidence type="ECO:0000256" key="1">
    <source>
        <dbReference type="SAM" id="MobiDB-lite"/>
    </source>
</evidence>
<dbReference type="Proteomes" id="UP001281761">
    <property type="component" value="Unassembled WGS sequence"/>
</dbReference>
<comment type="caution">
    <text evidence="2">The sequence shown here is derived from an EMBL/GenBank/DDBJ whole genome shotgun (WGS) entry which is preliminary data.</text>
</comment>
<gene>
    <name evidence="2" type="ORF">BLNAU_6251</name>
</gene>
<dbReference type="PANTHER" id="PTHR28674">
    <property type="entry name" value="SIMILAR TO DNA SEGMENT, CHR 10, WAYNE STATE UNIVERSITY 102,-EXPRESSED"/>
    <property type="match status" value="1"/>
</dbReference>
<sequence length="126" mass="14143">MIIDLEETPDETVPSEQNPRSLQELRQNMLPPSSLLDRLNSFLPMMRESNDILIRQLQSGELKPEDVDPEAVDEENGDFVEMDVGVGVFEENANEEENHEIIIPGMDKPGSTPHDGISIISSNEQK</sequence>
<reference evidence="2 3" key="1">
    <citation type="journal article" date="2022" name="bioRxiv">
        <title>Genomics of Preaxostyla Flagellates Illuminates Evolutionary Transitions and the Path Towards Mitochondrial Loss.</title>
        <authorList>
            <person name="Novak L.V.F."/>
            <person name="Treitli S.C."/>
            <person name="Pyrih J."/>
            <person name="Halakuc P."/>
            <person name="Pipaliya S.V."/>
            <person name="Vacek V."/>
            <person name="Brzon O."/>
            <person name="Soukal P."/>
            <person name="Eme L."/>
            <person name="Dacks J.B."/>
            <person name="Karnkowska A."/>
            <person name="Elias M."/>
            <person name="Hampl V."/>
        </authorList>
    </citation>
    <scope>NUCLEOTIDE SEQUENCE [LARGE SCALE GENOMIC DNA]</scope>
    <source>
        <strain evidence="2">NAU3</strain>
        <tissue evidence="2">Gut</tissue>
    </source>
</reference>
<feature type="region of interest" description="Disordered" evidence="1">
    <location>
        <begin position="1"/>
        <end position="28"/>
    </location>
</feature>
<protein>
    <submittedName>
        <fullName evidence="2">Uncharacterized protein</fullName>
    </submittedName>
</protein>
<dbReference type="PANTHER" id="PTHR28674:SF1">
    <property type="entry name" value="NOP PROTEIN CHAPERONE 1"/>
    <property type="match status" value="1"/>
</dbReference>
<dbReference type="InterPro" id="IPR027921">
    <property type="entry name" value="NOPCHAP1"/>
</dbReference>
<accession>A0ABQ9Y4W9</accession>
<organism evidence="2 3">
    <name type="scientific">Blattamonas nauphoetae</name>
    <dbReference type="NCBI Taxonomy" id="2049346"/>
    <lineage>
        <taxon>Eukaryota</taxon>
        <taxon>Metamonada</taxon>
        <taxon>Preaxostyla</taxon>
        <taxon>Oxymonadida</taxon>
        <taxon>Blattamonas</taxon>
    </lineage>
</organism>
<proteinExistence type="predicted"/>
<feature type="region of interest" description="Disordered" evidence="1">
    <location>
        <begin position="102"/>
        <end position="126"/>
    </location>
</feature>
<keyword evidence="3" id="KW-1185">Reference proteome</keyword>